<sequence>MPSSALAASPPSAAARTSAATAASPMCRRSRVPDRAAPVPSSALAVDPPSATTVNSSSCTSRFPHHEFFPKLVDLFRMCENSRNMDHLHMIFRLVKGIILLNDAGIFDKIFSDDFILDIIGALEYDPEVPSVQSHREFVKNQTLNEAIHIGNVSVVSKIRQTYIVGYIKDVILLNALDGPTLSSLNSIIERNKPFVSVSTLQVFTCFKPKFSFAN</sequence>
<dbReference type="InterPro" id="IPR051137">
    <property type="entry name" value="PP4R3-like"/>
</dbReference>
<feature type="region of interest" description="Disordered" evidence="1">
    <location>
        <begin position="1"/>
        <end position="58"/>
    </location>
</feature>
<evidence type="ECO:0000313" key="3">
    <source>
        <dbReference type="EMBL" id="AQK84379.1"/>
    </source>
</evidence>
<dbReference type="Pfam" id="PF04802">
    <property type="entry name" value="PP4R3"/>
    <property type="match status" value="1"/>
</dbReference>
<dbReference type="GO" id="GO:0019888">
    <property type="term" value="F:protein phosphatase regulator activity"/>
    <property type="evidence" value="ECO:0007669"/>
    <property type="project" value="InterPro"/>
</dbReference>
<feature type="domain" description="Serine/threonine-protein phosphatase 4 regulatory subunit 3-like central" evidence="2">
    <location>
        <begin position="64"/>
        <end position="193"/>
    </location>
</feature>
<evidence type="ECO:0000256" key="1">
    <source>
        <dbReference type="SAM" id="MobiDB-lite"/>
    </source>
</evidence>
<evidence type="ECO:0000259" key="2">
    <source>
        <dbReference type="Pfam" id="PF04802"/>
    </source>
</evidence>
<dbReference type="PANTHER" id="PTHR23318:SF20">
    <property type="entry name" value="SERINE_THREONINE-PROTEIN PHOSPHATASE 4 REGULATORY SUBUNIT 3-LIKE CENTRAL DOMAIN-CONTAINING PROTEIN"/>
    <property type="match status" value="1"/>
</dbReference>
<dbReference type="AlphaFoldDB" id="A0A1D6LZ63"/>
<dbReference type="InterPro" id="IPR006887">
    <property type="entry name" value="P4R3-like_central_dom"/>
</dbReference>
<reference evidence="3" key="1">
    <citation type="submission" date="2015-12" db="EMBL/GenBank/DDBJ databases">
        <title>Update maize B73 reference genome by single molecule sequencing technologies.</title>
        <authorList>
            <consortium name="Maize Genome Sequencing Project"/>
            <person name="Ware D."/>
        </authorList>
    </citation>
    <scope>NUCLEOTIDE SEQUENCE</scope>
    <source>
        <tissue evidence="3">Seedling</tissue>
    </source>
</reference>
<accession>A0A1D6LZ63</accession>
<organism evidence="3">
    <name type="scientific">Zea mays</name>
    <name type="common">Maize</name>
    <dbReference type="NCBI Taxonomy" id="4577"/>
    <lineage>
        <taxon>Eukaryota</taxon>
        <taxon>Viridiplantae</taxon>
        <taxon>Streptophyta</taxon>
        <taxon>Embryophyta</taxon>
        <taxon>Tracheophyta</taxon>
        <taxon>Spermatophyta</taxon>
        <taxon>Magnoliopsida</taxon>
        <taxon>Liliopsida</taxon>
        <taxon>Poales</taxon>
        <taxon>Poaceae</taxon>
        <taxon>PACMAD clade</taxon>
        <taxon>Panicoideae</taxon>
        <taxon>Andropogonodae</taxon>
        <taxon>Andropogoneae</taxon>
        <taxon>Tripsacinae</taxon>
        <taxon>Zea</taxon>
    </lineage>
</organism>
<name>A0A1D6LZ63_MAIZE</name>
<dbReference type="EMBL" id="CM000782">
    <property type="protein sequence ID" value="AQK84379.1"/>
    <property type="molecule type" value="Genomic_DNA"/>
</dbReference>
<feature type="compositionally biased region" description="Low complexity" evidence="1">
    <location>
        <begin position="1"/>
        <end position="25"/>
    </location>
</feature>
<proteinExistence type="predicted"/>
<dbReference type="PANTHER" id="PTHR23318">
    <property type="entry name" value="ATP SYNTHASE GAMMA-RELATED"/>
    <property type="match status" value="1"/>
</dbReference>
<gene>
    <name evidence="3" type="ORF">ZEAMMB73_Zm00001d037579</name>
</gene>
<protein>
    <submittedName>
        <fullName evidence="3">Binding</fullName>
    </submittedName>
</protein>